<protein>
    <recommendedName>
        <fullName evidence="2">Bifunctional inhibitor/plant lipid transfer protein/seed storage helical domain-containing protein</fullName>
    </recommendedName>
</protein>
<organism evidence="3 4">
    <name type="scientific">Stephania japonica</name>
    <dbReference type="NCBI Taxonomy" id="461633"/>
    <lineage>
        <taxon>Eukaryota</taxon>
        <taxon>Viridiplantae</taxon>
        <taxon>Streptophyta</taxon>
        <taxon>Embryophyta</taxon>
        <taxon>Tracheophyta</taxon>
        <taxon>Spermatophyta</taxon>
        <taxon>Magnoliopsida</taxon>
        <taxon>Ranunculales</taxon>
        <taxon>Menispermaceae</taxon>
        <taxon>Menispermoideae</taxon>
        <taxon>Cissampelideae</taxon>
        <taxon>Stephania</taxon>
    </lineage>
</organism>
<keyword evidence="1" id="KW-0732">Signal</keyword>
<evidence type="ECO:0000256" key="1">
    <source>
        <dbReference type="SAM" id="SignalP"/>
    </source>
</evidence>
<dbReference type="SUPFAM" id="SSF47699">
    <property type="entry name" value="Bifunctional inhibitor/lipid-transfer protein/seed storage 2S albumin"/>
    <property type="match status" value="1"/>
</dbReference>
<reference evidence="3 4" key="1">
    <citation type="submission" date="2024-01" db="EMBL/GenBank/DDBJ databases">
        <title>Genome assemblies of Stephania.</title>
        <authorList>
            <person name="Yang L."/>
        </authorList>
    </citation>
    <scope>NUCLEOTIDE SEQUENCE [LARGE SCALE GENOMIC DNA]</scope>
    <source>
        <strain evidence="3">QJT</strain>
        <tissue evidence="3">Leaf</tissue>
    </source>
</reference>
<dbReference type="PANTHER" id="PTHR33286">
    <property type="entry name" value="BIFUNCTIONAL INHIBITOR/LIPID-TRANSFER PROTEIN/SEED STORAGE 2S ALBUMIN SUPERFAMILY PROTEIN"/>
    <property type="match status" value="1"/>
</dbReference>
<evidence type="ECO:0000259" key="2">
    <source>
        <dbReference type="Pfam" id="PF14368"/>
    </source>
</evidence>
<accession>A0AAP0ELT0</accession>
<dbReference type="Pfam" id="PF14368">
    <property type="entry name" value="LTP_2"/>
    <property type="match status" value="1"/>
</dbReference>
<comment type="caution">
    <text evidence="3">The sequence shown here is derived from an EMBL/GenBank/DDBJ whole genome shotgun (WGS) entry which is preliminary data.</text>
</comment>
<gene>
    <name evidence="3" type="ORF">Sjap_021342</name>
</gene>
<evidence type="ECO:0000313" key="3">
    <source>
        <dbReference type="EMBL" id="KAK9095845.1"/>
    </source>
</evidence>
<evidence type="ECO:0000313" key="4">
    <source>
        <dbReference type="Proteomes" id="UP001417504"/>
    </source>
</evidence>
<sequence length="120" mass="13135">MKVKKGSSVMIHVTLVVLLIFALPIQTVQGLSPAECKLLVNILVSACPEVINRKPPSAYCCQRIRVTPEECVCSRITPQLAVLIDVNYAVKVVQGCGRPVPRHHKCGSKLSVHDVSQLHE</sequence>
<dbReference type="InterPro" id="IPR036312">
    <property type="entry name" value="Bifun_inhib/LTP/seed_sf"/>
</dbReference>
<keyword evidence="4" id="KW-1185">Reference proteome</keyword>
<feature type="chain" id="PRO_5043043146" description="Bifunctional inhibitor/plant lipid transfer protein/seed storage helical domain-containing protein" evidence="1">
    <location>
        <begin position="31"/>
        <end position="120"/>
    </location>
</feature>
<proteinExistence type="predicted"/>
<dbReference type="PANTHER" id="PTHR33286:SF23">
    <property type="entry name" value="BIFUNCTIONAL INHIBITOR_PLANT LIPID TRANSFER PROTEIN_SEED STORAGE HELICAL DOMAIN-CONTAINING PROTEIN"/>
    <property type="match status" value="1"/>
</dbReference>
<dbReference type="Gene3D" id="1.10.110.10">
    <property type="entry name" value="Plant lipid-transfer and hydrophobic proteins"/>
    <property type="match status" value="1"/>
</dbReference>
<name>A0AAP0ELT0_9MAGN</name>
<dbReference type="EMBL" id="JBBNAE010000009">
    <property type="protein sequence ID" value="KAK9095845.1"/>
    <property type="molecule type" value="Genomic_DNA"/>
</dbReference>
<dbReference type="InterPro" id="IPR016140">
    <property type="entry name" value="Bifunc_inhib/LTP/seed_store"/>
</dbReference>
<feature type="signal peptide" evidence="1">
    <location>
        <begin position="1"/>
        <end position="30"/>
    </location>
</feature>
<dbReference type="AlphaFoldDB" id="A0AAP0ELT0"/>
<dbReference type="Proteomes" id="UP001417504">
    <property type="component" value="Unassembled WGS sequence"/>
</dbReference>
<feature type="domain" description="Bifunctional inhibitor/plant lipid transfer protein/seed storage helical" evidence="2">
    <location>
        <begin position="17"/>
        <end position="106"/>
    </location>
</feature>